<reference evidence="1" key="1">
    <citation type="submission" date="2018-05" db="EMBL/GenBank/DDBJ databases">
        <authorList>
            <person name="Lanie J.A."/>
            <person name="Ng W.-L."/>
            <person name="Kazmierczak K.M."/>
            <person name="Andrzejewski T.M."/>
            <person name="Davidsen T.M."/>
            <person name="Wayne K.J."/>
            <person name="Tettelin H."/>
            <person name="Glass J.I."/>
            <person name="Rusch D."/>
            <person name="Podicherti R."/>
            <person name="Tsui H.-C.T."/>
            <person name="Winkler M.E."/>
        </authorList>
    </citation>
    <scope>NUCLEOTIDE SEQUENCE</scope>
</reference>
<proteinExistence type="predicted"/>
<dbReference type="AlphaFoldDB" id="A0A382PVX5"/>
<accession>A0A382PVX5</accession>
<protein>
    <submittedName>
        <fullName evidence="1">Uncharacterized protein</fullName>
    </submittedName>
</protein>
<feature type="non-terminal residue" evidence="1">
    <location>
        <position position="42"/>
    </location>
</feature>
<dbReference type="EMBL" id="UINC01109885">
    <property type="protein sequence ID" value="SVC77017.1"/>
    <property type="molecule type" value="Genomic_DNA"/>
</dbReference>
<gene>
    <name evidence="1" type="ORF">METZ01_LOCUS329871</name>
</gene>
<name>A0A382PVX5_9ZZZZ</name>
<evidence type="ECO:0000313" key="1">
    <source>
        <dbReference type="EMBL" id="SVC77017.1"/>
    </source>
</evidence>
<sequence length="42" mass="4729">MGQQDIKLDNKWSGDSVTLYTTLAGLSMIDAKQTSMMNEYRS</sequence>
<organism evidence="1">
    <name type="scientific">marine metagenome</name>
    <dbReference type="NCBI Taxonomy" id="408172"/>
    <lineage>
        <taxon>unclassified sequences</taxon>
        <taxon>metagenomes</taxon>
        <taxon>ecological metagenomes</taxon>
    </lineage>
</organism>